<keyword evidence="5 7" id="KW-1133">Transmembrane helix</keyword>
<dbReference type="GO" id="GO:0005886">
    <property type="term" value="C:plasma membrane"/>
    <property type="evidence" value="ECO:0007669"/>
    <property type="project" value="UniProtKB-SubCell"/>
</dbReference>
<accession>A0A6P2DIR0</accession>
<gene>
    <name evidence="9" type="ORF">SOIL9_75990</name>
</gene>
<proteinExistence type="predicted"/>
<evidence type="ECO:0000313" key="9">
    <source>
        <dbReference type="EMBL" id="VTS02190.1"/>
    </source>
</evidence>
<dbReference type="InterPro" id="IPR003838">
    <property type="entry name" value="ABC3_permease_C"/>
</dbReference>
<name>A0A6P2DIR0_9BACT</name>
<evidence type="ECO:0000256" key="3">
    <source>
        <dbReference type="ARBA" id="ARBA00022475"/>
    </source>
</evidence>
<organism evidence="9 10">
    <name type="scientific">Gemmata massiliana</name>
    <dbReference type="NCBI Taxonomy" id="1210884"/>
    <lineage>
        <taxon>Bacteria</taxon>
        <taxon>Pseudomonadati</taxon>
        <taxon>Planctomycetota</taxon>
        <taxon>Planctomycetia</taxon>
        <taxon>Gemmatales</taxon>
        <taxon>Gemmataceae</taxon>
        <taxon>Gemmata</taxon>
    </lineage>
</organism>
<dbReference type="KEGG" id="gms:SOIL9_75990"/>
<feature type="domain" description="ABC3 transporter permease C-terminal" evidence="8">
    <location>
        <begin position="259"/>
        <end position="370"/>
    </location>
</feature>
<keyword evidence="2" id="KW-0813">Transport</keyword>
<sequence>MSYALQTLWHERSRYASGVLAVTFSAVLIALQCGLLLGLFKITSIPVDNTTADLWVGSTEVPSVDLGKPIPTSYVSRVAGMPGVTDVELYIAHFANFTKPVGGTELCYLLGSNLDEGAVGSPVVLSREQRDALTEPNSIIVDQSDVERLKLDTPDGKAKINGKEVKLVGTVRGLKSLAAPWVLCSTHTARHLLGFIMPAEHVTYLLAKCESPQQAKKVASELQNQYGTEMGAYTAEDFSLRSRWYWLRRTKAGIAIGYAALLGLFVGAVITAQTLYSATTASAREFAILLALGIPRWRISLMVLGQSFWVGLVGIVLAYPVCQGLRYAARQVGADVDLRWEVLLGTAVVTIGMALVSGIFALRSVRQIEPISLLR</sequence>
<reference evidence="9 10" key="1">
    <citation type="submission" date="2019-05" db="EMBL/GenBank/DDBJ databases">
        <authorList>
            <consortium name="Science for Life Laboratories"/>
        </authorList>
    </citation>
    <scope>NUCLEOTIDE SEQUENCE [LARGE SCALE GENOMIC DNA]</scope>
    <source>
        <strain evidence="9">Soil9</strain>
    </source>
</reference>
<dbReference type="Proteomes" id="UP000464178">
    <property type="component" value="Chromosome"/>
</dbReference>
<keyword evidence="6 7" id="KW-0472">Membrane</keyword>
<evidence type="ECO:0000256" key="5">
    <source>
        <dbReference type="ARBA" id="ARBA00022989"/>
    </source>
</evidence>
<dbReference type="PANTHER" id="PTHR43738">
    <property type="entry name" value="ABC TRANSPORTER, MEMBRANE PROTEIN"/>
    <property type="match status" value="1"/>
</dbReference>
<dbReference type="RefSeq" id="WP_162672671.1">
    <property type="nucleotide sequence ID" value="NZ_LR593886.1"/>
</dbReference>
<dbReference type="EMBL" id="LR593886">
    <property type="protein sequence ID" value="VTS02190.1"/>
    <property type="molecule type" value="Genomic_DNA"/>
</dbReference>
<evidence type="ECO:0000256" key="7">
    <source>
        <dbReference type="SAM" id="Phobius"/>
    </source>
</evidence>
<evidence type="ECO:0000256" key="1">
    <source>
        <dbReference type="ARBA" id="ARBA00004651"/>
    </source>
</evidence>
<evidence type="ECO:0000259" key="8">
    <source>
        <dbReference type="Pfam" id="PF02687"/>
    </source>
</evidence>
<dbReference type="InterPro" id="IPR051125">
    <property type="entry name" value="ABC-4/HrtB_transporter"/>
</dbReference>
<evidence type="ECO:0000256" key="6">
    <source>
        <dbReference type="ARBA" id="ARBA00023136"/>
    </source>
</evidence>
<keyword evidence="4 7" id="KW-0812">Transmembrane</keyword>
<keyword evidence="3" id="KW-1003">Cell membrane</keyword>
<feature type="transmembrane region" description="Helical" evidence="7">
    <location>
        <begin position="342"/>
        <end position="362"/>
    </location>
</feature>
<evidence type="ECO:0000256" key="2">
    <source>
        <dbReference type="ARBA" id="ARBA00022448"/>
    </source>
</evidence>
<feature type="transmembrane region" description="Helical" evidence="7">
    <location>
        <begin position="252"/>
        <end position="270"/>
    </location>
</feature>
<evidence type="ECO:0000256" key="4">
    <source>
        <dbReference type="ARBA" id="ARBA00022692"/>
    </source>
</evidence>
<dbReference type="PANTHER" id="PTHR43738:SF1">
    <property type="entry name" value="HEMIN TRANSPORT SYSTEM PERMEASE PROTEIN HRTB-RELATED"/>
    <property type="match status" value="1"/>
</dbReference>
<feature type="transmembrane region" description="Helical" evidence="7">
    <location>
        <begin position="301"/>
        <end position="322"/>
    </location>
</feature>
<dbReference type="Pfam" id="PF02687">
    <property type="entry name" value="FtsX"/>
    <property type="match status" value="1"/>
</dbReference>
<keyword evidence="10" id="KW-1185">Reference proteome</keyword>
<evidence type="ECO:0000313" key="10">
    <source>
        <dbReference type="Proteomes" id="UP000464178"/>
    </source>
</evidence>
<feature type="transmembrane region" description="Helical" evidence="7">
    <location>
        <begin position="15"/>
        <end position="40"/>
    </location>
</feature>
<protein>
    <recommendedName>
        <fullName evidence="8">ABC3 transporter permease C-terminal domain-containing protein</fullName>
    </recommendedName>
</protein>
<dbReference type="AlphaFoldDB" id="A0A6P2DIR0"/>
<comment type="subcellular location">
    <subcellularLocation>
        <location evidence="1">Cell membrane</location>
        <topology evidence="1">Multi-pass membrane protein</topology>
    </subcellularLocation>
</comment>